<gene>
    <name evidence="2" type="ORF">ACFQS1_16055</name>
</gene>
<feature type="region of interest" description="Disordered" evidence="1">
    <location>
        <begin position="1"/>
        <end position="25"/>
    </location>
</feature>
<keyword evidence="3" id="KW-1185">Reference proteome</keyword>
<accession>A0ABW2HTR3</accession>
<dbReference type="EMBL" id="JBHTBJ010000010">
    <property type="protein sequence ID" value="MFC7275503.1"/>
    <property type="molecule type" value="Genomic_DNA"/>
</dbReference>
<reference evidence="3" key="1">
    <citation type="journal article" date="2019" name="Int. J. Syst. Evol. Microbiol.">
        <title>The Global Catalogue of Microorganisms (GCM) 10K type strain sequencing project: providing services to taxonomists for standard genome sequencing and annotation.</title>
        <authorList>
            <consortium name="The Broad Institute Genomics Platform"/>
            <consortium name="The Broad Institute Genome Sequencing Center for Infectious Disease"/>
            <person name="Wu L."/>
            <person name="Ma J."/>
        </authorList>
    </citation>
    <scope>NUCLEOTIDE SEQUENCE [LARGE SCALE GENOMIC DNA]</scope>
    <source>
        <strain evidence="3">XZYJT-10</strain>
    </source>
</reference>
<organism evidence="2 3">
    <name type="scientific">Paractinoplanes rhizophilus</name>
    <dbReference type="NCBI Taxonomy" id="1416877"/>
    <lineage>
        <taxon>Bacteria</taxon>
        <taxon>Bacillati</taxon>
        <taxon>Actinomycetota</taxon>
        <taxon>Actinomycetes</taxon>
        <taxon>Micromonosporales</taxon>
        <taxon>Micromonosporaceae</taxon>
        <taxon>Paractinoplanes</taxon>
    </lineage>
</organism>
<proteinExistence type="predicted"/>
<feature type="compositionally biased region" description="Pro residues" evidence="1">
    <location>
        <begin position="72"/>
        <end position="100"/>
    </location>
</feature>
<feature type="region of interest" description="Disordered" evidence="1">
    <location>
        <begin position="42"/>
        <end position="138"/>
    </location>
</feature>
<sequence>MPAYENGRPAITSSPSHSTGQAVVPADGKALAYNRRQDLTLAYGLKPPPPVEVPDKVKVVAQVLTPELAPHPANPDPRPAPAPDPAPQPTPAPRPAPRPRPPAEAKRAGGQKAEANRAAANRADVKAPEPEPTPTARNRRPGIWVAVLAATSLAAAGAGVWAVDAEAKTRTCDVVKELTATSGGPTPADLDRAQSALNHRIGRLLFHAGLTDAARGLTADITSTKSLRAKSLRADADVARMLAVVASINDHGRAAQRECGIPERDLFEVTSG</sequence>
<evidence type="ECO:0000313" key="2">
    <source>
        <dbReference type="EMBL" id="MFC7275503.1"/>
    </source>
</evidence>
<comment type="caution">
    <text evidence="2">The sequence shown here is derived from an EMBL/GenBank/DDBJ whole genome shotgun (WGS) entry which is preliminary data.</text>
</comment>
<name>A0ABW2HTR3_9ACTN</name>
<protein>
    <submittedName>
        <fullName evidence="2">Uncharacterized protein</fullName>
    </submittedName>
</protein>
<evidence type="ECO:0000256" key="1">
    <source>
        <dbReference type="SAM" id="MobiDB-lite"/>
    </source>
</evidence>
<dbReference type="Proteomes" id="UP001596548">
    <property type="component" value="Unassembled WGS sequence"/>
</dbReference>
<feature type="compositionally biased region" description="Polar residues" evidence="1">
    <location>
        <begin position="11"/>
        <end position="21"/>
    </location>
</feature>
<feature type="compositionally biased region" description="Low complexity" evidence="1">
    <location>
        <begin position="108"/>
        <end position="122"/>
    </location>
</feature>
<evidence type="ECO:0000313" key="3">
    <source>
        <dbReference type="Proteomes" id="UP001596548"/>
    </source>
</evidence>
<dbReference type="RefSeq" id="WP_378968685.1">
    <property type="nucleotide sequence ID" value="NZ_JBHTBJ010000010.1"/>
</dbReference>